<dbReference type="SUPFAM" id="SSF47413">
    <property type="entry name" value="lambda repressor-like DNA-binding domains"/>
    <property type="match status" value="1"/>
</dbReference>
<dbReference type="Gene3D" id="1.10.260.40">
    <property type="entry name" value="lambda repressor-like DNA-binding domains"/>
    <property type="match status" value="1"/>
</dbReference>
<dbReference type="InterPro" id="IPR010982">
    <property type="entry name" value="Lambda_DNA-bd_dom_sf"/>
</dbReference>
<name>A0A853AZD8_9PSEU</name>
<proteinExistence type="predicted"/>
<dbReference type="GO" id="GO:0003677">
    <property type="term" value="F:DNA binding"/>
    <property type="evidence" value="ECO:0007669"/>
    <property type="project" value="InterPro"/>
</dbReference>
<comment type="caution">
    <text evidence="1">The sequence shown here is derived from an EMBL/GenBank/DDBJ whole genome shotgun (WGS) entry which is preliminary data.</text>
</comment>
<dbReference type="RefSeq" id="WP_179772194.1">
    <property type="nucleotide sequence ID" value="NZ_JACCFK010000001.1"/>
</dbReference>
<dbReference type="EMBL" id="JACCFK010000001">
    <property type="protein sequence ID" value="NYI87866.1"/>
    <property type="molecule type" value="Genomic_DNA"/>
</dbReference>
<keyword evidence="2" id="KW-1185">Reference proteome</keyword>
<organism evidence="1 2">
    <name type="scientific">Amycolatopsis endophytica</name>
    <dbReference type="NCBI Taxonomy" id="860233"/>
    <lineage>
        <taxon>Bacteria</taxon>
        <taxon>Bacillati</taxon>
        <taxon>Actinomycetota</taxon>
        <taxon>Actinomycetes</taxon>
        <taxon>Pseudonocardiales</taxon>
        <taxon>Pseudonocardiaceae</taxon>
        <taxon>Amycolatopsis</taxon>
    </lineage>
</organism>
<evidence type="ECO:0000313" key="2">
    <source>
        <dbReference type="Proteomes" id="UP000549616"/>
    </source>
</evidence>
<dbReference type="Proteomes" id="UP000549616">
    <property type="component" value="Unassembled WGS sequence"/>
</dbReference>
<gene>
    <name evidence="1" type="ORF">HNR02_001189</name>
</gene>
<accession>A0A853AZD8</accession>
<reference evidence="1 2" key="1">
    <citation type="submission" date="2020-07" db="EMBL/GenBank/DDBJ databases">
        <title>Sequencing the genomes of 1000 actinobacteria strains.</title>
        <authorList>
            <person name="Klenk H.-P."/>
        </authorList>
    </citation>
    <scope>NUCLEOTIDE SEQUENCE [LARGE SCALE GENOMIC DNA]</scope>
    <source>
        <strain evidence="1 2">DSM 104006</strain>
    </source>
</reference>
<protein>
    <submittedName>
        <fullName evidence="1">Transcriptional regulator with XRE-family HTH domain</fullName>
    </submittedName>
</protein>
<dbReference type="AlphaFoldDB" id="A0A853AZD8"/>
<evidence type="ECO:0000313" key="1">
    <source>
        <dbReference type="EMBL" id="NYI87866.1"/>
    </source>
</evidence>
<sequence>MAKDWQAVANAINTRMAERSIGQAELASRARVAVATLRQIQHGIPKDRNPRTLGALSTALGWSADHLERIAGGEEPDIGTDRLAGVESALAELKERVADLERQVGRLPSGRDS</sequence>